<dbReference type="GO" id="GO:0005634">
    <property type="term" value="C:nucleus"/>
    <property type="evidence" value="ECO:0007669"/>
    <property type="project" value="TreeGrafter"/>
</dbReference>
<keyword evidence="4" id="KW-0805">Transcription regulation</keyword>
<dbReference type="Pfam" id="PF08271">
    <property type="entry name" value="Zn_Ribbon_TF"/>
    <property type="match status" value="1"/>
</dbReference>
<dbReference type="InterPro" id="IPR013150">
    <property type="entry name" value="TFIIB_cyclin"/>
</dbReference>
<organism evidence="9 10">
    <name type="scientific">Drosophila lebanonensis</name>
    <name type="common">Fruit fly</name>
    <name type="synonym">Scaptodrosophila lebanonensis</name>
    <dbReference type="NCBI Taxonomy" id="7225"/>
    <lineage>
        <taxon>Eukaryota</taxon>
        <taxon>Metazoa</taxon>
        <taxon>Ecdysozoa</taxon>
        <taxon>Arthropoda</taxon>
        <taxon>Hexapoda</taxon>
        <taxon>Insecta</taxon>
        <taxon>Pterygota</taxon>
        <taxon>Neoptera</taxon>
        <taxon>Endopterygota</taxon>
        <taxon>Diptera</taxon>
        <taxon>Brachycera</taxon>
        <taxon>Muscomorpha</taxon>
        <taxon>Ephydroidea</taxon>
        <taxon>Drosophilidae</taxon>
        <taxon>Scaptodrosophila</taxon>
    </lineage>
</organism>
<dbReference type="AlphaFoldDB" id="A0A6J2TPN0"/>
<dbReference type="CDD" id="cd20551">
    <property type="entry name" value="CYCLIN_TFIIB_rpt1"/>
    <property type="match status" value="1"/>
</dbReference>
<evidence type="ECO:0000256" key="4">
    <source>
        <dbReference type="ARBA" id="ARBA00023015"/>
    </source>
</evidence>
<keyword evidence="7" id="KW-0479">Metal-binding</keyword>
<dbReference type="Gene3D" id="1.10.472.10">
    <property type="entry name" value="Cyclin-like"/>
    <property type="match status" value="1"/>
</dbReference>
<dbReference type="SUPFAM" id="SSF47954">
    <property type="entry name" value="Cyclin-like"/>
    <property type="match status" value="2"/>
</dbReference>
<keyword evidence="7" id="KW-0863">Zinc-finger</keyword>
<keyword evidence="7" id="KW-0862">Zinc</keyword>
<dbReference type="OrthoDB" id="25790at2759"/>
<evidence type="ECO:0000256" key="7">
    <source>
        <dbReference type="PROSITE-ProRule" id="PRU00469"/>
    </source>
</evidence>
<evidence type="ECO:0000313" key="9">
    <source>
        <dbReference type="Proteomes" id="UP000504634"/>
    </source>
</evidence>
<dbReference type="PANTHER" id="PTHR11618">
    <property type="entry name" value="TRANSCRIPTION INITIATION FACTOR IIB-RELATED"/>
    <property type="match status" value="1"/>
</dbReference>
<sequence>MNPGYMTKFRPHCPDHPQEDLIEDFRAGDLICPECGLVVMEHAINVSAEWRFLEPTGTDPCRVGAICDPLLNGEDMSTVIGPMPMSRDGNYQLPTYIKRRVLLGTNNAIKRGFDVIAVMVKRLNTNEQVRDRAKALYKQIYDSKLIRTRSTDAKCAACIYIACRQENIPRSFKEVCAICNSSKKEIGRTYKQLMTALKLDLDLVGSKDFMTRFCSTLDVPVSMETVAMQIASNSMEIYELTGRSPLSIASAAIYMATHTAAPEYHREAGHIARVAGVALTTVNTIYMIMLDHLDKILPRGTNRSMLPMPNLDI</sequence>
<accession>A0A6J2TPN0</accession>
<comment type="similarity">
    <text evidence="1">Belongs to the TFIIB family.</text>
</comment>
<gene>
    <name evidence="10" type="primary">LOC115625969</name>
</gene>
<dbReference type="GO" id="GO:0016251">
    <property type="term" value="F:RNA polymerase II general transcription initiation factor activity"/>
    <property type="evidence" value="ECO:0007669"/>
    <property type="project" value="TreeGrafter"/>
</dbReference>
<dbReference type="GO" id="GO:0070897">
    <property type="term" value="P:transcription preinitiation complex assembly"/>
    <property type="evidence" value="ECO:0007669"/>
    <property type="project" value="InterPro"/>
</dbReference>
<keyword evidence="3" id="KW-0677">Repeat</keyword>
<reference evidence="10" key="1">
    <citation type="submission" date="2025-08" db="UniProtKB">
        <authorList>
            <consortium name="RefSeq"/>
        </authorList>
    </citation>
    <scope>IDENTIFICATION</scope>
    <source>
        <strain evidence="10">11010-0011.00</strain>
        <tissue evidence="10">Whole body</tissue>
    </source>
</reference>
<evidence type="ECO:0000256" key="3">
    <source>
        <dbReference type="ARBA" id="ARBA00022737"/>
    </source>
</evidence>
<evidence type="ECO:0000256" key="2">
    <source>
        <dbReference type="ARBA" id="ARBA00013932"/>
    </source>
</evidence>
<dbReference type="InterPro" id="IPR023486">
    <property type="entry name" value="TFIIB_CS"/>
</dbReference>
<dbReference type="Gene3D" id="1.10.472.170">
    <property type="match status" value="1"/>
</dbReference>
<evidence type="ECO:0000256" key="1">
    <source>
        <dbReference type="ARBA" id="ARBA00010857"/>
    </source>
</evidence>
<dbReference type="PROSITE" id="PS51134">
    <property type="entry name" value="ZF_TFIIB"/>
    <property type="match status" value="1"/>
</dbReference>
<dbReference type="GO" id="GO:0008270">
    <property type="term" value="F:zinc ion binding"/>
    <property type="evidence" value="ECO:0007669"/>
    <property type="project" value="UniProtKB-KW"/>
</dbReference>
<evidence type="ECO:0000256" key="6">
    <source>
        <dbReference type="ARBA" id="ARBA00031706"/>
    </source>
</evidence>
<proteinExistence type="inferred from homology"/>
<protein>
    <recommendedName>
        <fullName evidence="2">Transcription initiation factor IIB</fullName>
    </recommendedName>
    <alternativeName>
        <fullName evidence="6">General transcription factor TFIIB</fullName>
    </alternativeName>
</protein>
<evidence type="ECO:0000259" key="8">
    <source>
        <dbReference type="PROSITE" id="PS51134"/>
    </source>
</evidence>
<name>A0A6J2TPN0_DROLE</name>
<evidence type="ECO:0000256" key="5">
    <source>
        <dbReference type="ARBA" id="ARBA00023163"/>
    </source>
</evidence>
<dbReference type="GO" id="GO:0017025">
    <property type="term" value="F:TBP-class protein binding"/>
    <property type="evidence" value="ECO:0007669"/>
    <property type="project" value="InterPro"/>
</dbReference>
<keyword evidence="9" id="KW-1185">Reference proteome</keyword>
<feature type="domain" description="TFIIB-type" evidence="8">
    <location>
        <begin position="7"/>
        <end position="40"/>
    </location>
</feature>
<dbReference type="InterPro" id="IPR013763">
    <property type="entry name" value="Cyclin-like_dom"/>
</dbReference>
<dbReference type="PROSITE" id="PS00782">
    <property type="entry name" value="TFIIB"/>
    <property type="match status" value="1"/>
</dbReference>
<dbReference type="RefSeq" id="XP_030377073.1">
    <property type="nucleotide sequence ID" value="XM_030521213.1"/>
</dbReference>
<dbReference type="GO" id="GO:0006367">
    <property type="term" value="P:transcription initiation at RNA polymerase II promoter"/>
    <property type="evidence" value="ECO:0007669"/>
    <property type="project" value="TreeGrafter"/>
</dbReference>
<keyword evidence="5" id="KW-0804">Transcription</keyword>
<dbReference type="InterPro" id="IPR036915">
    <property type="entry name" value="Cyclin-like_sf"/>
</dbReference>
<dbReference type="GO" id="GO:0097550">
    <property type="term" value="C:transcription preinitiation complex"/>
    <property type="evidence" value="ECO:0007669"/>
    <property type="project" value="TreeGrafter"/>
</dbReference>
<dbReference type="Proteomes" id="UP000504634">
    <property type="component" value="Unplaced"/>
</dbReference>
<dbReference type="SMART" id="SM00385">
    <property type="entry name" value="CYCLIN"/>
    <property type="match status" value="2"/>
</dbReference>
<dbReference type="InterPro" id="IPR013137">
    <property type="entry name" value="Znf_TFIIB"/>
</dbReference>
<dbReference type="GeneID" id="115625969"/>
<dbReference type="Pfam" id="PF00382">
    <property type="entry name" value="TFIIB"/>
    <property type="match status" value="2"/>
</dbReference>
<dbReference type="SUPFAM" id="SSF57783">
    <property type="entry name" value="Zinc beta-ribbon"/>
    <property type="match status" value="1"/>
</dbReference>
<dbReference type="PRINTS" id="PR00685">
    <property type="entry name" value="TIFACTORIIB"/>
</dbReference>
<evidence type="ECO:0000313" key="10">
    <source>
        <dbReference type="RefSeq" id="XP_030377073.1"/>
    </source>
</evidence>
<dbReference type="PANTHER" id="PTHR11618:SF13">
    <property type="entry name" value="TRANSCRIPTION INITIATION FACTOR IIB"/>
    <property type="match status" value="1"/>
</dbReference>
<dbReference type="InterPro" id="IPR000812">
    <property type="entry name" value="TFIIB"/>
</dbReference>